<gene>
    <name evidence="1" type="ORF">MILUP08_45066</name>
</gene>
<organism evidence="1 2">
    <name type="scientific">Micromonospora lupini str. Lupac 08</name>
    <dbReference type="NCBI Taxonomy" id="1150864"/>
    <lineage>
        <taxon>Bacteria</taxon>
        <taxon>Bacillati</taxon>
        <taxon>Actinomycetota</taxon>
        <taxon>Actinomycetes</taxon>
        <taxon>Micromonosporales</taxon>
        <taxon>Micromonosporaceae</taxon>
        <taxon>Micromonospora</taxon>
    </lineage>
</organism>
<evidence type="ECO:0000313" key="2">
    <source>
        <dbReference type="Proteomes" id="UP000003448"/>
    </source>
</evidence>
<proteinExistence type="predicted"/>
<accession>I0L8N9</accession>
<protein>
    <submittedName>
        <fullName evidence="1">Uncharacterized protein</fullName>
    </submittedName>
</protein>
<dbReference type="Proteomes" id="UP000003448">
    <property type="component" value="Unassembled WGS sequence"/>
</dbReference>
<keyword evidence="2" id="KW-1185">Reference proteome</keyword>
<dbReference type="STRING" id="1150864.MILUP08_45066"/>
<sequence>MRHIRRTARTFPLVKPLTNVGKKV</sequence>
<comment type="caution">
    <text evidence="1">The sequence shown here is derived from an EMBL/GenBank/DDBJ whole genome shotgun (WGS) entry which is preliminary data.</text>
</comment>
<dbReference type="AlphaFoldDB" id="I0L8N9"/>
<name>I0L8N9_9ACTN</name>
<evidence type="ECO:0000313" key="1">
    <source>
        <dbReference type="EMBL" id="CCH20186.1"/>
    </source>
</evidence>
<dbReference type="EMBL" id="CAIE01000037">
    <property type="protein sequence ID" value="CCH20186.1"/>
    <property type="molecule type" value="Genomic_DNA"/>
</dbReference>
<reference evidence="2" key="1">
    <citation type="journal article" date="2012" name="J. Bacteriol.">
        <title>Genome Sequence of Micromonospora lupini Lupac 08, Isolated from Root Nodules of Lupinus angustifolius.</title>
        <authorList>
            <person name="Alonso-Vega P."/>
            <person name="Normand P."/>
            <person name="Bacigalupe R."/>
            <person name="Pujic P."/>
            <person name="Lajus A."/>
            <person name="Vallenet D."/>
            <person name="Carro L."/>
            <person name="Coll P."/>
            <person name="Trujillo M.E."/>
        </authorList>
    </citation>
    <scope>NUCLEOTIDE SEQUENCE [LARGE SCALE GENOMIC DNA]</scope>
    <source>
        <strain evidence="2">Lupac 08</strain>
    </source>
</reference>